<feature type="transmembrane region" description="Helical" evidence="9">
    <location>
        <begin position="514"/>
        <end position="536"/>
    </location>
</feature>
<organism evidence="12 13">
    <name type="scientific">Candidatus Clostridium stratigraminis</name>
    <dbReference type="NCBI Taxonomy" id="3381661"/>
    <lineage>
        <taxon>Bacteria</taxon>
        <taxon>Bacillati</taxon>
        <taxon>Bacillota</taxon>
        <taxon>Clostridia</taxon>
        <taxon>Eubacteriales</taxon>
        <taxon>Clostridiaceae</taxon>
        <taxon>Clostridium</taxon>
    </lineage>
</organism>
<keyword evidence="6 9" id="KW-1133">Transmembrane helix</keyword>
<name>A0ABW8SZ97_9CLOT</name>
<dbReference type="Pfam" id="PF24878">
    <property type="entry name" value="YkcB_C"/>
    <property type="match status" value="1"/>
</dbReference>
<dbReference type="RefSeq" id="WP_406768191.1">
    <property type="nucleotide sequence ID" value="NZ_JBJHZZ010000001.1"/>
</dbReference>
<keyword evidence="2" id="KW-1003">Cell membrane</keyword>
<evidence type="ECO:0000256" key="3">
    <source>
        <dbReference type="ARBA" id="ARBA00022676"/>
    </source>
</evidence>
<proteinExistence type="predicted"/>
<feature type="domain" description="Putative mannosyltransferase YkcA/B-like C-terminal" evidence="11">
    <location>
        <begin position="627"/>
        <end position="717"/>
    </location>
</feature>
<feature type="transmembrane region" description="Helical" evidence="9">
    <location>
        <begin position="165"/>
        <end position="195"/>
    </location>
</feature>
<feature type="transmembrane region" description="Helical" evidence="9">
    <location>
        <begin position="432"/>
        <end position="448"/>
    </location>
</feature>
<evidence type="ECO:0000313" key="12">
    <source>
        <dbReference type="EMBL" id="MFL0245739.1"/>
    </source>
</evidence>
<accession>A0ABW8SZ97</accession>
<dbReference type="EMBL" id="JBJHZZ010000001">
    <property type="protein sequence ID" value="MFL0245739.1"/>
    <property type="molecule type" value="Genomic_DNA"/>
</dbReference>
<sequence>MKKIKITKETIALGLISLLSAMLNFVNLNIEGTANAYYAAAVKSMTMSLKNFFFVAFDPSGFVTIDKPPLGYWLQAISAKIFGFSGWSIILPQALAGVISVIVIYFIVKRSFGTFAGLISSLCLATTPVFVAASRNNTVDNVLVLTLLLACWALSIAAEKGEFKYLILSMVLIGIGFNIKMLQAYMIVPAIYITYLLTSAVSFKKRLLHLTLGTAVLLAVSLSWALVVDAVPASNRPYVDSSTNNTIMELIVGHNGLERLSLSSNSNRRDSTFGAPGMNGQAPQGMPGSRQTSEGSNNSSTDATASASQDQYSQPQAITGNSSTDTTARASQNQSGGNNQGFPGNPPSNGADMQVNPPNGGGQMGGPGTGNSAILQGTFGGQTPSSITRLFSKNILSDQIVWFIPLAVIGFITAAIKEKLKFKLDNSRKQSLVFWLMWFLPVFIYFSFNTGTFHSYYLTMLAPPVAALTGIGITAMWELYIEKGWKSWFLPASLFANGAVQLLMLTYFVDNSNIIKVLMTLLTVLCFGASIVLSILKFIEKNISAAENEFNDIKQNKNLKLMQTAVSLALIGLLVTPLVGSAAAMFYSLNGSFPAAGLELLSSNQAEGRMMDVNMGSNTEGSVNSVLINYLLKNKTSSQKYLLVVSSANDAADIIINTGESVMAIGGFLGNDKSITLDQFKVLVKNGEVRYVMTGGDKGGNGGGSTSSEIMAWVKENGTAVASSEYNGANDNLKSDNTSSNNNSNTANSNNSQNNPMGFRGGDPDRQLYDLKAYTESLSKNMK</sequence>
<feature type="compositionally biased region" description="Low complexity" evidence="8">
    <location>
        <begin position="331"/>
        <end position="350"/>
    </location>
</feature>
<evidence type="ECO:0000259" key="10">
    <source>
        <dbReference type="Pfam" id="PF13231"/>
    </source>
</evidence>
<dbReference type="PANTHER" id="PTHR33908">
    <property type="entry name" value="MANNOSYLTRANSFERASE YKCB-RELATED"/>
    <property type="match status" value="1"/>
</dbReference>
<feature type="compositionally biased region" description="Gly residues" evidence="8">
    <location>
        <begin position="359"/>
        <end position="369"/>
    </location>
</feature>
<feature type="transmembrane region" description="Helical" evidence="9">
    <location>
        <begin position="207"/>
        <end position="227"/>
    </location>
</feature>
<evidence type="ECO:0000256" key="6">
    <source>
        <dbReference type="ARBA" id="ARBA00022989"/>
    </source>
</evidence>
<evidence type="ECO:0000256" key="4">
    <source>
        <dbReference type="ARBA" id="ARBA00022679"/>
    </source>
</evidence>
<evidence type="ECO:0000259" key="11">
    <source>
        <dbReference type="Pfam" id="PF24878"/>
    </source>
</evidence>
<evidence type="ECO:0000256" key="5">
    <source>
        <dbReference type="ARBA" id="ARBA00022692"/>
    </source>
</evidence>
<keyword evidence="7 9" id="KW-0472">Membrane</keyword>
<protein>
    <submittedName>
        <fullName evidence="12">Glycosyltransferase family 39 protein</fullName>
    </submittedName>
</protein>
<feature type="transmembrane region" description="Helical" evidence="9">
    <location>
        <begin position="488"/>
        <end position="508"/>
    </location>
</feature>
<evidence type="ECO:0000256" key="1">
    <source>
        <dbReference type="ARBA" id="ARBA00004651"/>
    </source>
</evidence>
<comment type="caution">
    <text evidence="12">The sequence shown here is derived from an EMBL/GenBank/DDBJ whole genome shotgun (WGS) entry which is preliminary data.</text>
</comment>
<evidence type="ECO:0000256" key="9">
    <source>
        <dbReference type="SAM" id="Phobius"/>
    </source>
</evidence>
<feature type="region of interest" description="Disordered" evidence="8">
    <location>
        <begin position="724"/>
        <end position="766"/>
    </location>
</feature>
<feature type="region of interest" description="Disordered" evidence="8">
    <location>
        <begin position="261"/>
        <end position="378"/>
    </location>
</feature>
<keyword evidence="5 9" id="KW-0812">Transmembrane</keyword>
<feature type="compositionally biased region" description="Polar residues" evidence="8">
    <location>
        <begin position="312"/>
        <end position="330"/>
    </location>
</feature>
<evidence type="ECO:0000256" key="8">
    <source>
        <dbReference type="SAM" id="MobiDB-lite"/>
    </source>
</evidence>
<evidence type="ECO:0000313" key="13">
    <source>
        <dbReference type="Proteomes" id="UP001623591"/>
    </source>
</evidence>
<feature type="transmembrane region" description="Helical" evidence="9">
    <location>
        <begin position="400"/>
        <end position="420"/>
    </location>
</feature>
<dbReference type="InterPro" id="IPR050297">
    <property type="entry name" value="LipidA_mod_glycosyltrf_83"/>
</dbReference>
<evidence type="ECO:0000256" key="2">
    <source>
        <dbReference type="ARBA" id="ARBA00022475"/>
    </source>
</evidence>
<evidence type="ECO:0000256" key="7">
    <source>
        <dbReference type="ARBA" id="ARBA00023136"/>
    </source>
</evidence>
<feature type="transmembrane region" description="Helical" evidence="9">
    <location>
        <begin position="114"/>
        <end position="133"/>
    </location>
</feature>
<dbReference type="PANTHER" id="PTHR33908:SF3">
    <property type="entry name" value="UNDECAPRENYL PHOSPHATE-ALPHA-4-AMINO-4-DEOXY-L-ARABINOSE ARABINOSYL TRANSFERASE"/>
    <property type="match status" value="1"/>
</dbReference>
<feature type="transmembrane region" description="Helical" evidence="9">
    <location>
        <begin position="460"/>
        <end position="481"/>
    </location>
</feature>
<dbReference type="Pfam" id="PF13231">
    <property type="entry name" value="PMT_2"/>
    <property type="match status" value="1"/>
</dbReference>
<comment type="subcellular location">
    <subcellularLocation>
        <location evidence="1">Cell membrane</location>
        <topology evidence="1">Multi-pass membrane protein</topology>
    </subcellularLocation>
</comment>
<dbReference type="InterPro" id="IPR038731">
    <property type="entry name" value="RgtA/B/C-like"/>
</dbReference>
<feature type="transmembrane region" description="Helical" evidence="9">
    <location>
        <begin position="142"/>
        <end position="159"/>
    </location>
</feature>
<reference evidence="12 13" key="1">
    <citation type="submission" date="2024-11" db="EMBL/GenBank/DDBJ databases">
        <authorList>
            <person name="Heng Y.C."/>
            <person name="Lim A.C.H."/>
            <person name="Lee J.K.Y."/>
            <person name="Kittelmann S."/>
        </authorList>
    </citation>
    <scope>NUCLEOTIDE SEQUENCE [LARGE SCALE GENOMIC DNA]</scope>
    <source>
        <strain evidence="12 13">WILCCON 0185</strain>
    </source>
</reference>
<feature type="transmembrane region" description="Helical" evidence="9">
    <location>
        <begin position="564"/>
        <end position="587"/>
    </location>
</feature>
<feature type="compositionally biased region" description="Low complexity" evidence="8">
    <location>
        <begin position="730"/>
        <end position="755"/>
    </location>
</feature>
<dbReference type="InterPro" id="IPR056785">
    <property type="entry name" value="YkcA/B-like_C"/>
</dbReference>
<feature type="domain" description="Glycosyltransferase RgtA/B/C/D-like" evidence="10">
    <location>
        <begin position="66"/>
        <end position="224"/>
    </location>
</feature>
<keyword evidence="4" id="KW-0808">Transferase</keyword>
<feature type="compositionally biased region" description="Low complexity" evidence="8">
    <location>
        <begin position="296"/>
        <end position="311"/>
    </location>
</feature>
<dbReference type="Proteomes" id="UP001623591">
    <property type="component" value="Unassembled WGS sequence"/>
</dbReference>
<keyword evidence="3" id="KW-0328">Glycosyltransferase</keyword>
<feature type="transmembrane region" description="Helical" evidence="9">
    <location>
        <begin position="81"/>
        <end position="108"/>
    </location>
</feature>
<gene>
    <name evidence="12" type="ORF">ACJDUG_01950</name>
</gene>
<keyword evidence="13" id="KW-1185">Reference proteome</keyword>